<dbReference type="OrthoDB" id="9795612at2"/>
<dbReference type="Proteomes" id="UP000264702">
    <property type="component" value="Unassembled WGS sequence"/>
</dbReference>
<comment type="caution">
    <text evidence="4">The sequence shown here is derived from an EMBL/GenBank/DDBJ whole genome shotgun (WGS) entry which is preliminary data.</text>
</comment>
<evidence type="ECO:0000256" key="1">
    <source>
        <dbReference type="ARBA" id="ARBA00022481"/>
    </source>
</evidence>
<dbReference type="InterPro" id="IPR000983">
    <property type="entry name" value="Bac_GSPG_pilin"/>
</dbReference>
<dbReference type="PANTHER" id="PTHR30093">
    <property type="entry name" value="GENERAL SECRETION PATHWAY PROTEIN G"/>
    <property type="match status" value="1"/>
</dbReference>
<evidence type="ECO:0000313" key="5">
    <source>
        <dbReference type="Proteomes" id="UP000264702"/>
    </source>
</evidence>
<dbReference type="SUPFAM" id="SSF54523">
    <property type="entry name" value="Pili subunits"/>
    <property type="match status" value="1"/>
</dbReference>
<feature type="compositionally biased region" description="Polar residues" evidence="2">
    <location>
        <begin position="103"/>
        <end position="122"/>
    </location>
</feature>
<evidence type="ECO:0000256" key="3">
    <source>
        <dbReference type="SAM" id="Phobius"/>
    </source>
</evidence>
<keyword evidence="3" id="KW-0472">Membrane</keyword>
<proteinExistence type="predicted"/>
<dbReference type="GO" id="GO:0015627">
    <property type="term" value="C:type II protein secretion system complex"/>
    <property type="evidence" value="ECO:0007669"/>
    <property type="project" value="InterPro"/>
</dbReference>
<protein>
    <submittedName>
        <fullName evidence="4">Prepilin-type N-terminal cleavage/methylation domain-containing protein</fullName>
    </submittedName>
</protein>
<name>A0A372ITC7_9BACT</name>
<dbReference type="InterPro" id="IPR045584">
    <property type="entry name" value="Pilin-like"/>
</dbReference>
<dbReference type="PROSITE" id="PS00409">
    <property type="entry name" value="PROKAR_NTER_METHYL"/>
    <property type="match status" value="1"/>
</dbReference>
<dbReference type="NCBIfam" id="TIGR02532">
    <property type="entry name" value="IV_pilin_GFxxxE"/>
    <property type="match status" value="1"/>
</dbReference>
<sequence length="147" mass="15944">MVTLLNLIRKHTLRRRSTSAAQAGFTLVELMIVMLIIGVLAAIAIPSYIASIRSAREAVLKEDLHVMRNAIDSYTMDKGKAPQSLDDLVQAGYLKSIPVDPMTHSSDTWVTATDDSLESVDQSEPGVNDVHSGSEQTGSDGQPYSGW</sequence>
<keyword evidence="1" id="KW-0488">Methylation</keyword>
<organism evidence="4 5">
    <name type="scientific">Paracidobacterium acidisoli</name>
    <dbReference type="NCBI Taxonomy" id="2303751"/>
    <lineage>
        <taxon>Bacteria</taxon>
        <taxon>Pseudomonadati</taxon>
        <taxon>Acidobacteriota</taxon>
        <taxon>Terriglobia</taxon>
        <taxon>Terriglobales</taxon>
        <taxon>Acidobacteriaceae</taxon>
        <taxon>Paracidobacterium</taxon>
    </lineage>
</organism>
<dbReference type="EMBL" id="QVQT01000001">
    <property type="protein sequence ID" value="RFU18041.1"/>
    <property type="molecule type" value="Genomic_DNA"/>
</dbReference>
<dbReference type="RefSeq" id="WP_117297065.1">
    <property type="nucleotide sequence ID" value="NZ_QVQT02000001.1"/>
</dbReference>
<dbReference type="PRINTS" id="PR00813">
    <property type="entry name" value="BCTERIALGSPG"/>
</dbReference>
<reference evidence="4 5" key="1">
    <citation type="submission" date="2018-08" db="EMBL/GenBank/DDBJ databases">
        <title>Acidipila sp. 4G-K13, an acidobacterium isolated from forest soil.</title>
        <authorList>
            <person name="Gao Z.-H."/>
            <person name="Qiu L.-H."/>
        </authorList>
    </citation>
    <scope>NUCLEOTIDE SEQUENCE [LARGE SCALE GENOMIC DNA]</scope>
    <source>
        <strain evidence="4 5">4G-K13</strain>
    </source>
</reference>
<gene>
    <name evidence="4" type="ORF">D0Y96_00175</name>
</gene>
<dbReference type="InterPro" id="IPR012902">
    <property type="entry name" value="N_methyl_site"/>
</dbReference>
<dbReference type="Pfam" id="PF07963">
    <property type="entry name" value="N_methyl"/>
    <property type="match status" value="1"/>
</dbReference>
<dbReference type="GO" id="GO:0015628">
    <property type="term" value="P:protein secretion by the type II secretion system"/>
    <property type="evidence" value="ECO:0007669"/>
    <property type="project" value="InterPro"/>
</dbReference>
<feature type="region of interest" description="Disordered" evidence="2">
    <location>
        <begin position="98"/>
        <end position="147"/>
    </location>
</feature>
<keyword evidence="3" id="KW-1133">Transmembrane helix</keyword>
<keyword evidence="5" id="KW-1185">Reference proteome</keyword>
<feature type="compositionally biased region" description="Polar residues" evidence="2">
    <location>
        <begin position="131"/>
        <end position="147"/>
    </location>
</feature>
<dbReference type="PANTHER" id="PTHR30093:SF47">
    <property type="entry name" value="TYPE IV PILUS NON-CORE MINOR PILIN PILE"/>
    <property type="match status" value="1"/>
</dbReference>
<evidence type="ECO:0000256" key="2">
    <source>
        <dbReference type="SAM" id="MobiDB-lite"/>
    </source>
</evidence>
<evidence type="ECO:0000313" key="4">
    <source>
        <dbReference type="EMBL" id="RFU18041.1"/>
    </source>
</evidence>
<keyword evidence="3" id="KW-0812">Transmembrane</keyword>
<dbReference type="Gene3D" id="3.30.700.10">
    <property type="entry name" value="Glycoprotein, Type 4 Pilin"/>
    <property type="match status" value="1"/>
</dbReference>
<dbReference type="AlphaFoldDB" id="A0A372ITC7"/>
<accession>A0A372ITC7</accession>
<feature type="transmembrane region" description="Helical" evidence="3">
    <location>
        <begin position="21"/>
        <end position="45"/>
    </location>
</feature>